<evidence type="ECO:0000256" key="6">
    <source>
        <dbReference type="ARBA" id="ARBA00022741"/>
    </source>
</evidence>
<comment type="subcellular location">
    <subcellularLocation>
        <location evidence="1">Cell membrane</location>
        <topology evidence="1">Multi-pass membrane protein</topology>
    </subcellularLocation>
</comment>
<keyword evidence="6" id="KW-0547">Nucleotide-binding</keyword>
<keyword evidence="3" id="KW-1003">Cell membrane</keyword>
<dbReference type="NCBIfam" id="TIGR00437">
    <property type="entry name" value="feoB"/>
    <property type="match status" value="1"/>
</dbReference>
<dbReference type="InterPro" id="IPR003373">
    <property type="entry name" value="Fe2_transport_prot-B"/>
</dbReference>
<dbReference type="PANTHER" id="PTHR43185">
    <property type="entry name" value="FERROUS IRON TRANSPORT PROTEIN B"/>
    <property type="match status" value="1"/>
</dbReference>
<dbReference type="InterPro" id="IPR011642">
    <property type="entry name" value="Gate_dom"/>
</dbReference>
<reference evidence="15" key="1">
    <citation type="submission" date="2023-07" db="EMBL/GenBank/DDBJ databases">
        <authorList>
            <person name="Pelsma A.J. K."/>
        </authorList>
    </citation>
    <scope>NUCLEOTIDE SEQUENCE</scope>
</reference>
<dbReference type="CDD" id="cd01879">
    <property type="entry name" value="FeoB"/>
    <property type="match status" value="1"/>
</dbReference>
<feature type="transmembrane region" description="Helical" evidence="13">
    <location>
        <begin position="602"/>
        <end position="622"/>
    </location>
</feature>
<evidence type="ECO:0000256" key="10">
    <source>
        <dbReference type="ARBA" id="ARBA00023134"/>
    </source>
</evidence>
<dbReference type="GO" id="GO:0005886">
    <property type="term" value="C:plasma membrane"/>
    <property type="evidence" value="ECO:0007669"/>
    <property type="project" value="UniProtKB-SubCell"/>
</dbReference>
<dbReference type="PANTHER" id="PTHR43185:SF1">
    <property type="entry name" value="FE(2+) TRANSPORTER FEOB"/>
    <property type="match status" value="1"/>
</dbReference>
<dbReference type="InterPro" id="IPR027417">
    <property type="entry name" value="P-loop_NTPase"/>
</dbReference>
<feature type="transmembrane region" description="Helical" evidence="13">
    <location>
        <begin position="390"/>
        <end position="412"/>
    </location>
</feature>
<keyword evidence="5 13" id="KW-0812">Transmembrane</keyword>
<dbReference type="InterPro" id="IPR041069">
    <property type="entry name" value="FeoB_Cyto"/>
</dbReference>
<evidence type="ECO:0000256" key="9">
    <source>
        <dbReference type="ARBA" id="ARBA00023065"/>
    </source>
</evidence>
<dbReference type="InterPro" id="IPR050860">
    <property type="entry name" value="FeoB_GTPase"/>
</dbReference>
<gene>
    <name evidence="15" type="primary">feoB</name>
    <name evidence="15" type="ORF">AMST5_02555</name>
</gene>
<feature type="transmembrane region" description="Helical" evidence="13">
    <location>
        <begin position="514"/>
        <end position="535"/>
    </location>
</feature>
<feature type="transmembrane region" description="Helical" evidence="13">
    <location>
        <begin position="634"/>
        <end position="659"/>
    </location>
</feature>
<evidence type="ECO:0000256" key="11">
    <source>
        <dbReference type="ARBA" id="ARBA00023136"/>
    </source>
</evidence>
<feature type="transmembrane region" description="Helical" evidence="13">
    <location>
        <begin position="346"/>
        <end position="370"/>
    </location>
</feature>
<evidence type="ECO:0000256" key="2">
    <source>
        <dbReference type="ARBA" id="ARBA00022448"/>
    </source>
</evidence>
<dbReference type="Gene3D" id="3.40.50.300">
    <property type="entry name" value="P-loop containing nucleotide triphosphate hydrolases"/>
    <property type="match status" value="1"/>
</dbReference>
<evidence type="ECO:0000256" key="5">
    <source>
        <dbReference type="ARBA" id="ARBA00022692"/>
    </source>
</evidence>
<dbReference type="InterPro" id="IPR011640">
    <property type="entry name" value="Fe2_transport_prot_B_C"/>
</dbReference>
<dbReference type="GO" id="GO:0015093">
    <property type="term" value="F:ferrous iron transmembrane transporter activity"/>
    <property type="evidence" value="ECO:0007669"/>
    <property type="project" value="InterPro"/>
</dbReference>
<evidence type="ECO:0000256" key="7">
    <source>
        <dbReference type="ARBA" id="ARBA00022989"/>
    </source>
</evidence>
<dbReference type="EMBL" id="OY288114">
    <property type="protein sequence ID" value="CAJ0873944.1"/>
    <property type="molecule type" value="Genomic_DNA"/>
</dbReference>
<keyword evidence="10" id="KW-0342">GTP-binding</keyword>
<keyword evidence="4" id="KW-0410">Iron transport</keyword>
<evidence type="ECO:0000259" key="14">
    <source>
        <dbReference type="PROSITE" id="PS51711"/>
    </source>
</evidence>
<evidence type="ECO:0000256" key="8">
    <source>
        <dbReference type="ARBA" id="ARBA00023004"/>
    </source>
</evidence>
<dbReference type="InterPro" id="IPR030389">
    <property type="entry name" value="G_FEOB_dom"/>
</dbReference>
<evidence type="ECO:0000256" key="13">
    <source>
        <dbReference type="SAM" id="Phobius"/>
    </source>
</evidence>
<keyword evidence="11 13" id="KW-0472">Membrane</keyword>
<evidence type="ECO:0000256" key="4">
    <source>
        <dbReference type="ARBA" id="ARBA00022496"/>
    </source>
</evidence>
<evidence type="ECO:0000256" key="12">
    <source>
        <dbReference type="ARBA" id="ARBA00031200"/>
    </source>
</evidence>
<dbReference type="Pfam" id="PF07664">
    <property type="entry name" value="FeoB_C"/>
    <property type="match status" value="1"/>
</dbReference>
<evidence type="ECO:0000256" key="3">
    <source>
        <dbReference type="ARBA" id="ARBA00022475"/>
    </source>
</evidence>
<dbReference type="GO" id="GO:0005525">
    <property type="term" value="F:GTP binding"/>
    <property type="evidence" value="ECO:0007669"/>
    <property type="project" value="UniProtKB-KW"/>
</dbReference>
<proteinExistence type="predicted"/>
<dbReference type="Pfam" id="PF02421">
    <property type="entry name" value="FeoB_N"/>
    <property type="match status" value="1"/>
</dbReference>
<evidence type="ECO:0000256" key="1">
    <source>
        <dbReference type="ARBA" id="ARBA00004651"/>
    </source>
</evidence>
<dbReference type="Pfam" id="PF07670">
    <property type="entry name" value="Gate"/>
    <property type="match status" value="2"/>
</dbReference>
<name>A0AA48M249_9ZZZZ</name>
<keyword evidence="8" id="KW-0408">Iron</keyword>
<organism evidence="15">
    <name type="scientific">freshwater sediment metagenome</name>
    <dbReference type="NCBI Taxonomy" id="556182"/>
    <lineage>
        <taxon>unclassified sequences</taxon>
        <taxon>metagenomes</taxon>
        <taxon>ecological metagenomes</taxon>
    </lineage>
</organism>
<dbReference type="SUPFAM" id="SSF52540">
    <property type="entry name" value="P-loop containing nucleoside triphosphate hydrolases"/>
    <property type="match status" value="1"/>
</dbReference>
<sequence>MTNNEGVLRIALAGQPNVGKSTVFNMLTGLSQHVGNWAGKTVERKEGSILFAGRQIRIVDLPGAYGLTASSEEEKIARDYVIKENPDVVILVANAAALDRNLYLLAELLDLPVPVVLGLNMMDVAASEGVEIMPVVLEAKMGLPVVPVTAVESEGVSALLSTAVAQADVRARYHPARPERGAGLERTLMKLNNQIAKHVPHPYQAEWVALKLLEGDSEVVDLARDWLPQRDWRQVEATLTAKEDAALEIVGGRYLWVDRMVKAAVRRAPRRGGSLTERIDRLALHPIAGMAILFLVLGLTFALTFAVAWPLQRMLETGVILPLRDLTAVVLSDASPALTHFIADGVLGGAGLVMTFVPLLLVFYAIFGFLEDTGYLARVAYLTDRFMQRIGLHGKSFLPLCLGFGCNVPAIMGARVIESRSGRLLTVLLAPLVPCSARFAVLAFLAPVFFGKNAIWASLGLVMLNIAVLAVLGAILNHTLFRNERVSFVMELPLYHSPNPRTIGLFMWSHTWSFLRRASTMILTVSTVVWLLAYFPEGSINTSWLAQLGQMLEPVGRLLGFDWRLTVALFTSFIAKENAIATLGVIYGAEGGSLAGALSHSVTVAAGLSFLVTTMLFIPCVATVTAMRQETGSWAWTFFSGGLLLAIAMTAGAISYQVANWVLP</sequence>
<dbReference type="Gene3D" id="1.10.287.1770">
    <property type="match status" value="1"/>
</dbReference>
<feature type="transmembrane region" description="Helical" evidence="13">
    <location>
        <begin position="287"/>
        <end position="311"/>
    </location>
</feature>
<feature type="transmembrane region" description="Helical" evidence="13">
    <location>
        <begin position="455"/>
        <end position="476"/>
    </location>
</feature>
<dbReference type="AlphaFoldDB" id="A0AA48M249"/>
<dbReference type="Pfam" id="PF17910">
    <property type="entry name" value="FeoB_Cyto"/>
    <property type="match status" value="1"/>
</dbReference>
<keyword evidence="9" id="KW-0406">Ion transport</keyword>
<keyword evidence="7 13" id="KW-1133">Transmembrane helix</keyword>
<accession>A0AA48M249</accession>
<dbReference type="PROSITE" id="PS51711">
    <property type="entry name" value="G_FEOB"/>
    <property type="match status" value="1"/>
</dbReference>
<protein>
    <recommendedName>
        <fullName evidence="12">Ferrous iron transport protein B</fullName>
    </recommendedName>
</protein>
<evidence type="ECO:0000313" key="15">
    <source>
        <dbReference type="EMBL" id="CAJ0873944.1"/>
    </source>
</evidence>
<keyword evidence="2" id="KW-0813">Transport</keyword>
<feature type="transmembrane region" description="Helical" evidence="13">
    <location>
        <begin position="424"/>
        <end position="449"/>
    </location>
</feature>
<feature type="domain" description="FeoB-type G" evidence="14">
    <location>
        <begin position="7"/>
        <end position="169"/>
    </location>
</feature>